<dbReference type="RefSeq" id="WP_103286994.1">
    <property type="nucleotide sequence ID" value="NZ_LT981265.1"/>
</dbReference>
<dbReference type="SUPFAM" id="SSF55315">
    <property type="entry name" value="L30e-like"/>
    <property type="match status" value="1"/>
</dbReference>
<dbReference type="FunFam" id="3.30.1330.30:FF:000032">
    <property type="entry name" value="Eukaryotic peptide chain release factor subunit 1"/>
    <property type="match status" value="1"/>
</dbReference>
<dbReference type="FunFam" id="3.30.960.10:FF:000003">
    <property type="entry name" value="Peptide chain release factor subunit 1"/>
    <property type="match status" value="1"/>
</dbReference>
<dbReference type="GeneID" id="41595175"/>
<evidence type="ECO:0000256" key="7">
    <source>
        <dbReference type="ARBA" id="ARBA00022917"/>
    </source>
</evidence>
<organism evidence="11 12">
    <name type="scientific">Candidatus Nitrosocaldus cavascurensis</name>
    <dbReference type="NCBI Taxonomy" id="2058097"/>
    <lineage>
        <taxon>Archaea</taxon>
        <taxon>Nitrososphaerota</taxon>
        <taxon>Nitrososphaeria</taxon>
        <taxon>Candidatus Nitrosocaldales</taxon>
        <taxon>Candidatus Nitrosocaldaceae</taxon>
        <taxon>Candidatus Nitrosocaldus</taxon>
    </lineage>
</organism>
<reference evidence="12" key="1">
    <citation type="submission" date="2018-01" db="EMBL/GenBank/DDBJ databases">
        <authorList>
            <person name="Kerou L M."/>
        </authorList>
    </citation>
    <scope>NUCLEOTIDE SEQUENCE [LARGE SCALE GENOMIC DNA]</scope>
    <source>
        <strain evidence="12">SCU2</strain>
    </source>
</reference>
<proteinExistence type="inferred from homology"/>
<comment type="similarity">
    <text evidence="3 9">Belongs to the eukaryotic release factor 1 family.</text>
</comment>
<comment type="function">
    <text evidence="1 9">Directs the termination of nascent peptide synthesis (translation) in response to the termination codons UAA, UAG and UGA.</text>
</comment>
<evidence type="ECO:0000256" key="3">
    <source>
        <dbReference type="ARBA" id="ARBA00005326"/>
    </source>
</evidence>
<keyword evidence="7 9" id="KW-0648">Protein biosynthesis</keyword>
<dbReference type="InterPro" id="IPR020918">
    <property type="entry name" value="Peptide_chain-rel_aRF1"/>
</dbReference>
<dbReference type="Pfam" id="PF03464">
    <property type="entry name" value="eRF1_2"/>
    <property type="match status" value="1"/>
</dbReference>
<dbReference type="InterPro" id="IPR005142">
    <property type="entry name" value="eRF1_3"/>
</dbReference>
<dbReference type="Gene3D" id="3.30.1330.30">
    <property type="match status" value="1"/>
</dbReference>
<dbReference type="InterPro" id="IPR005141">
    <property type="entry name" value="eRF1_2"/>
</dbReference>
<evidence type="ECO:0000256" key="9">
    <source>
        <dbReference type="HAMAP-Rule" id="MF_00424"/>
    </source>
</evidence>
<dbReference type="GO" id="GO:0005737">
    <property type="term" value="C:cytoplasm"/>
    <property type="evidence" value="ECO:0007669"/>
    <property type="project" value="UniProtKB-SubCell"/>
</dbReference>
<protein>
    <recommendedName>
        <fullName evidence="5 9">Peptide chain release factor subunit 1</fullName>
    </recommendedName>
    <alternativeName>
        <fullName evidence="8 9">Translation termination factor aRF1</fullName>
    </alternativeName>
</protein>
<gene>
    <name evidence="11" type="primary">prf</name>
    <name evidence="9" type="synonym">prf1</name>
    <name evidence="11" type="ORF">NCAV_1168</name>
</gene>
<sequence length="415" mass="46621">MGKSDSVRLYRLKRMLNELSQKKGRGTELISLYIPQGKPIHEVIATLREEYGTASNIKSDSTRNHVLDALTKTMQRLKLYTKTPENGLVIFCGALPTNGLGSEVVKIFEIEPPKPLNIFLYRCDDHFHTEILKDMLKEEKVIGIIAIDSSEAGIGVLEGNKVEVVDHITSGVGGKHRAGGQSARRYERLREMELNDYFNRVAEHAKSLLIDTYNVVGLIVAGPGPTKDDFLKNGYLDYRLQKNVLAVLDISYAGREGVREALEKAQDILQEYRLMEEKRLVRRLFEEINSSKGLAVYGMQDVINALKSGVADIVLVNDNINRVRVEVVCKRCNARVERIVSIDKAIQVKQEMISSACSKCSSIDYDVYEQDLIEYMDELAMNTGARVEVISSSTEDGKMLESLGQIAAILRYRIN</sequence>
<evidence type="ECO:0000259" key="10">
    <source>
        <dbReference type="SMART" id="SM01194"/>
    </source>
</evidence>
<dbReference type="InterPro" id="IPR004403">
    <property type="entry name" value="Peptide_chain-rel_eRF1/aRF1"/>
</dbReference>
<dbReference type="KEGG" id="ncv:NCAV_1168"/>
<dbReference type="SUPFAM" id="SSF53137">
    <property type="entry name" value="Translational machinery components"/>
    <property type="match status" value="1"/>
</dbReference>
<dbReference type="FunFam" id="3.30.420.60:FF:000003">
    <property type="entry name" value="Peptide chain release factor subunit 1"/>
    <property type="match status" value="1"/>
</dbReference>
<keyword evidence="6 9" id="KW-0963">Cytoplasm</keyword>
<accession>A0A2K5ART3</accession>
<evidence type="ECO:0000256" key="8">
    <source>
        <dbReference type="ARBA" id="ARBA00031168"/>
    </source>
</evidence>
<evidence type="ECO:0000256" key="4">
    <source>
        <dbReference type="ARBA" id="ARBA00011520"/>
    </source>
</evidence>
<dbReference type="InterPro" id="IPR005140">
    <property type="entry name" value="eRF1_Pelota-like_N"/>
</dbReference>
<evidence type="ECO:0000256" key="1">
    <source>
        <dbReference type="ARBA" id="ARBA00002832"/>
    </source>
</evidence>
<feature type="domain" description="eRF1/Pelota-like N-terminal" evidence="10">
    <location>
        <begin position="1"/>
        <end position="137"/>
    </location>
</feature>
<dbReference type="InterPro" id="IPR029064">
    <property type="entry name" value="Ribosomal_eL30-like_sf"/>
</dbReference>
<dbReference type="InterPro" id="IPR042226">
    <property type="entry name" value="eFR1_2_sf"/>
</dbReference>
<comment type="subcellular location">
    <subcellularLocation>
        <location evidence="2 9">Cytoplasm</location>
    </subcellularLocation>
</comment>
<evidence type="ECO:0000256" key="5">
    <source>
        <dbReference type="ARBA" id="ARBA00019723"/>
    </source>
</evidence>
<keyword evidence="12" id="KW-1185">Reference proteome</keyword>
<dbReference type="AlphaFoldDB" id="A0A2K5ART3"/>
<name>A0A2K5ART3_9ARCH</name>
<comment type="subunit">
    <text evidence="4 9">Heterodimer of two subunits, one of which binds GTP.</text>
</comment>
<dbReference type="SMART" id="SM01194">
    <property type="entry name" value="eRF1_1"/>
    <property type="match status" value="1"/>
</dbReference>
<dbReference type="InterPro" id="IPR024049">
    <property type="entry name" value="eRF1_1_sf"/>
</dbReference>
<dbReference type="NCBIfam" id="TIGR03676">
    <property type="entry name" value="aRF1_eRF1"/>
    <property type="match status" value="1"/>
</dbReference>
<evidence type="ECO:0000313" key="12">
    <source>
        <dbReference type="Proteomes" id="UP000236248"/>
    </source>
</evidence>
<dbReference type="Gene3D" id="3.30.420.60">
    <property type="entry name" value="eRF1 domain 2"/>
    <property type="match status" value="1"/>
</dbReference>
<dbReference type="SUPFAM" id="SSF55481">
    <property type="entry name" value="N-terminal domain of eukaryotic peptide chain release factor subunit 1, ERF1"/>
    <property type="match status" value="1"/>
</dbReference>
<dbReference type="Pfam" id="PF03463">
    <property type="entry name" value="eRF1_1"/>
    <property type="match status" value="1"/>
</dbReference>
<dbReference type="PANTHER" id="PTHR10113">
    <property type="entry name" value="PEPTIDE CHAIN RELEASE FACTOR SUBUNIT 1"/>
    <property type="match status" value="1"/>
</dbReference>
<dbReference type="EMBL" id="LT981265">
    <property type="protein sequence ID" value="SPC34335.1"/>
    <property type="molecule type" value="Genomic_DNA"/>
</dbReference>
<evidence type="ECO:0000256" key="2">
    <source>
        <dbReference type="ARBA" id="ARBA00004496"/>
    </source>
</evidence>
<evidence type="ECO:0000256" key="6">
    <source>
        <dbReference type="ARBA" id="ARBA00022490"/>
    </source>
</evidence>
<dbReference type="HAMAP" id="MF_00424">
    <property type="entry name" value="Rel_fact_arch_1"/>
    <property type="match status" value="1"/>
</dbReference>
<dbReference type="Proteomes" id="UP000236248">
    <property type="component" value="Chromosome NCAV"/>
</dbReference>
<dbReference type="GO" id="GO:0016149">
    <property type="term" value="F:translation release factor activity, codon specific"/>
    <property type="evidence" value="ECO:0007669"/>
    <property type="project" value="UniProtKB-UniRule"/>
</dbReference>
<dbReference type="Gene3D" id="3.30.960.10">
    <property type="entry name" value="eRF1 domain 1"/>
    <property type="match status" value="1"/>
</dbReference>
<evidence type="ECO:0000313" key="11">
    <source>
        <dbReference type="EMBL" id="SPC34335.1"/>
    </source>
</evidence>
<dbReference type="Pfam" id="PF03465">
    <property type="entry name" value="eRF1_3"/>
    <property type="match status" value="1"/>
</dbReference>